<evidence type="ECO:0000313" key="1">
    <source>
        <dbReference type="EMBL" id="KIM83846.1"/>
    </source>
</evidence>
<evidence type="ECO:0000313" key="2">
    <source>
        <dbReference type="Proteomes" id="UP000054166"/>
    </source>
</evidence>
<protein>
    <submittedName>
        <fullName evidence="1">Uncharacterized protein</fullName>
    </submittedName>
</protein>
<name>A0A0C3G014_PILCF</name>
<sequence>MATNGEEAGQFVARCVKDECGYFSPLERFYDKQGLVRCYAPCAVGEKVPLKVMHMSETRCMISATPQSRPLKRTYTMLDINADAIPQCRPPNLHQSHKTAELLAKLDAREQPSITKAEFQRLFYRCECSLYVTHRAFMDHDCLNEIVDLTGNN</sequence>
<dbReference type="Proteomes" id="UP000054166">
    <property type="component" value="Unassembled WGS sequence"/>
</dbReference>
<gene>
    <name evidence="1" type="ORF">PILCRDRAFT_6730</name>
</gene>
<reference evidence="2" key="2">
    <citation type="submission" date="2015-01" db="EMBL/GenBank/DDBJ databases">
        <title>Evolutionary Origins and Diversification of the Mycorrhizal Mutualists.</title>
        <authorList>
            <consortium name="DOE Joint Genome Institute"/>
            <consortium name="Mycorrhizal Genomics Consortium"/>
            <person name="Kohler A."/>
            <person name="Kuo A."/>
            <person name="Nagy L.G."/>
            <person name="Floudas D."/>
            <person name="Copeland A."/>
            <person name="Barry K.W."/>
            <person name="Cichocki N."/>
            <person name="Veneault-Fourrey C."/>
            <person name="LaButti K."/>
            <person name="Lindquist E.A."/>
            <person name="Lipzen A."/>
            <person name="Lundell T."/>
            <person name="Morin E."/>
            <person name="Murat C."/>
            <person name="Riley R."/>
            <person name="Ohm R."/>
            <person name="Sun H."/>
            <person name="Tunlid A."/>
            <person name="Henrissat B."/>
            <person name="Grigoriev I.V."/>
            <person name="Hibbett D.S."/>
            <person name="Martin F."/>
        </authorList>
    </citation>
    <scope>NUCLEOTIDE SEQUENCE [LARGE SCALE GENOMIC DNA]</scope>
    <source>
        <strain evidence="2">F 1598</strain>
    </source>
</reference>
<dbReference type="EMBL" id="KN832989">
    <property type="protein sequence ID" value="KIM83846.1"/>
    <property type="molecule type" value="Genomic_DNA"/>
</dbReference>
<dbReference type="AlphaFoldDB" id="A0A0C3G014"/>
<accession>A0A0C3G014</accession>
<reference evidence="1 2" key="1">
    <citation type="submission" date="2014-04" db="EMBL/GenBank/DDBJ databases">
        <authorList>
            <consortium name="DOE Joint Genome Institute"/>
            <person name="Kuo A."/>
            <person name="Tarkka M."/>
            <person name="Buscot F."/>
            <person name="Kohler A."/>
            <person name="Nagy L.G."/>
            <person name="Floudas D."/>
            <person name="Copeland A."/>
            <person name="Barry K.W."/>
            <person name="Cichocki N."/>
            <person name="Veneault-Fourrey C."/>
            <person name="LaButti K."/>
            <person name="Lindquist E.A."/>
            <person name="Lipzen A."/>
            <person name="Lundell T."/>
            <person name="Morin E."/>
            <person name="Murat C."/>
            <person name="Sun H."/>
            <person name="Tunlid A."/>
            <person name="Henrissat B."/>
            <person name="Grigoriev I.V."/>
            <person name="Hibbett D.S."/>
            <person name="Martin F."/>
            <person name="Nordberg H.P."/>
            <person name="Cantor M.N."/>
            <person name="Hua S.X."/>
        </authorList>
    </citation>
    <scope>NUCLEOTIDE SEQUENCE [LARGE SCALE GENOMIC DNA]</scope>
    <source>
        <strain evidence="1 2">F 1598</strain>
    </source>
</reference>
<proteinExistence type="predicted"/>
<keyword evidence="2" id="KW-1185">Reference proteome</keyword>
<dbReference type="HOGENOM" id="CLU_1713989_0_0_1"/>
<dbReference type="InParanoid" id="A0A0C3G014"/>
<organism evidence="1 2">
    <name type="scientific">Piloderma croceum (strain F 1598)</name>
    <dbReference type="NCBI Taxonomy" id="765440"/>
    <lineage>
        <taxon>Eukaryota</taxon>
        <taxon>Fungi</taxon>
        <taxon>Dikarya</taxon>
        <taxon>Basidiomycota</taxon>
        <taxon>Agaricomycotina</taxon>
        <taxon>Agaricomycetes</taxon>
        <taxon>Agaricomycetidae</taxon>
        <taxon>Atheliales</taxon>
        <taxon>Atheliaceae</taxon>
        <taxon>Piloderma</taxon>
    </lineage>
</organism>